<dbReference type="EMBL" id="CM046123">
    <property type="protein sequence ID" value="KAI8439290.1"/>
    <property type="molecule type" value="Genomic_DNA"/>
</dbReference>
<dbReference type="Proteomes" id="UP001064048">
    <property type="component" value="Chromosome 23"/>
</dbReference>
<accession>A0ACC0KSK3</accession>
<evidence type="ECO:0000313" key="2">
    <source>
        <dbReference type="Proteomes" id="UP001064048"/>
    </source>
</evidence>
<gene>
    <name evidence="1" type="ORF">MSG28_013123</name>
</gene>
<name>A0ACC0KSK3_CHOFU</name>
<reference evidence="1 2" key="1">
    <citation type="journal article" date="2022" name="Genome Biol. Evol.">
        <title>The Spruce Budworm Genome: Reconstructing the Evolutionary History of Antifreeze Proteins.</title>
        <authorList>
            <person name="Beliveau C."/>
            <person name="Gagne P."/>
            <person name="Picq S."/>
            <person name="Vernygora O."/>
            <person name="Keeling C.I."/>
            <person name="Pinkney K."/>
            <person name="Doucet D."/>
            <person name="Wen F."/>
            <person name="Johnston J.S."/>
            <person name="Maaroufi H."/>
            <person name="Boyle B."/>
            <person name="Laroche J."/>
            <person name="Dewar K."/>
            <person name="Juretic N."/>
            <person name="Blackburn G."/>
            <person name="Nisole A."/>
            <person name="Brunet B."/>
            <person name="Brandao M."/>
            <person name="Lumley L."/>
            <person name="Duan J."/>
            <person name="Quan G."/>
            <person name="Lucarotti C.J."/>
            <person name="Roe A.D."/>
            <person name="Sperling F.A.H."/>
            <person name="Levesque R.C."/>
            <person name="Cusson M."/>
        </authorList>
    </citation>
    <scope>NUCLEOTIDE SEQUENCE [LARGE SCALE GENOMIC DNA]</scope>
    <source>
        <strain evidence="1">Glfc:IPQL:Cfum</strain>
    </source>
</reference>
<sequence>MVKISKSLGINDIEQGSDQLSPFLNEIQTNILTSNVFLNNENKKLQKSSIFDINGVKVGIVGYLTPNNNIIENKNVEYINELIAVRDEVNNLKAQDAKIVIALGHSNTNMDQEIAKEIEGVDLVINGYKNQYFWNGRSMIDELPVISNVAAQQQQSGKEVPVLQSVAYDKYLGKLSIKFDANGNLENIQINSILLDGSIPQDPESVAIVQKYSNDVAAWSTEVVGNTAVVLDGDACATEECNLGNLIADAMVYHHALDFEGERWTDAPIAIIHSGAIADSIAPSNRPAAVTRGDLMSALPTESNVALVTVSGTVLNQILEHAVADYSIRNPTGQFLHFSGVRVVYDLAREPGSRVVSAVVRCHNCYLPSFYVIDSWRDYPILMPAALANGDYGFEILRGQPRVDFEYDELTCTDEFIRLRSPVYPEVSGRISLLNVDSLDDSSSLGNHEFDKGVSGLTPFIANLSCPVLAANLILTNEPALQTEQNLMKSVIFNINGTKVGVIGYLTPDTKVLAIRNDVEYIEETIAIKQEVARLKNENVTILIALGHSGFTKDLEIAKEVEGIDLVIGGHTNTFLWNGTTPDTETPQGPYPTLVKQRSGRLVPAVQAYAYTKYLGKLHLVFNSDGEIISYDGNPVLLNSSVPQDPEVLTIVDRYRGEVMKITEVAVGNTSVLLDGHSCRLNECNLGNLIADAMVHKYASLYEGDGWTDAPIAIIQGGGIRSSIAHITLPAVVTTGDLLTVMPFDGNMVKVALNGTLIWKMLEHAVANYNTIRAPGKFLQVSGLRSLGNHEFDNGVKGLTPFIENLRCPVLAANLILTKVPELAGEINLKKSTIIDVDGVKIGIIGYLTPDTKTLAVPNDVEYVDEVLALREEVKKLRNNKIRIIIALGHSGYVKDLEIAKEVDGVDLVIGGHTNTFLWNGTSPDSEQPQGPYPTYVKQDSGRTVAVVQAYAYTKYFGNVLIRFDSNGEIKQITGKPILLDNSIPQDEEVVKIIERYRGDILNVADEVIGSTSVVLDGESCKFKECNLGNLITDAMVYHYAMLYKGQYWTDAPIAVIQGGGIRSSVSYMEMPANLTKGDLLIVMPFEGYLVTVTMNGSILLQMLEHSVAKPDPLTPPGEFLQYSGVKVVYNYKKPPGSRVIEAYVRCSECQIPRYFKFNETQLYKVIMPSFVANGGDGYSMLITQPKVTLYFNELQCTEYYVRHRSPVFPQVEGRIITIGDDDDDDDYHKDSSQSLSSLGNHEFDELVDGLIPFVKNISPPVVAANLILDEVPQLKEIENLHNSVILAKNGIQIGIIGYLTPDTAFLAPKNKILYEDEIPGIRREVAILKNRGVDIIIALGHSGYLKDVEIAKNVEGLDLVIGGHSNTFLWNGESTEKPEIPQGPYPVVVNDPSGRKVLVVQAYAYTKYMGNLHLTFDSKGEVIKFDGSPILLDNSIPEDPELLEIVETYRNDINRISSEVVGVSNVFLNGDCRLRECNIGNFITDILLNCSAGQYPDVTIAICQSGRIRASIDALEKPFNLTKGDWMGVLPFTDTMTIVTMNGSVLRIVLEHSVALWRPIDSVGQFLQFSGMTVVYDLLKPAGARIIEAYAVCSECGDQLTALKDNYEYKVMMPSFLAEGGDGFSIFVGLPQELCNYNELSCIYEFLEKYPTISPTLTGRIKLLNEDQAVRIFKDNNTRMDRRLPSNSQSLHSSSYGKSIIILLFCILYLTV</sequence>
<comment type="caution">
    <text evidence="1">The sequence shown here is derived from an EMBL/GenBank/DDBJ whole genome shotgun (WGS) entry which is preliminary data.</text>
</comment>
<keyword evidence="2" id="KW-1185">Reference proteome</keyword>
<protein>
    <submittedName>
        <fullName evidence="1">Uncharacterized protein</fullName>
    </submittedName>
</protein>
<organism evidence="1 2">
    <name type="scientific">Choristoneura fumiferana</name>
    <name type="common">Spruce budworm moth</name>
    <name type="synonym">Archips fumiferana</name>
    <dbReference type="NCBI Taxonomy" id="7141"/>
    <lineage>
        <taxon>Eukaryota</taxon>
        <taxon>Metazoa</taxon>
        <taxon>Ecdysozoa</taxon>
        <taxon>Arthropoda</taxon>
        <taxon>Hexapoda</taxon>
        <taxon>Insecta</taxon>
        <taxon>Pterygota</taxon>
        <taxon>Neoptera</taxon>
        <taxon>Endopterygota</taxon>
        <taxon>Lepidoptera</taxon>
        <taxon>Glossata</taxon>
        <taxon>Ditrysia</taxon>
        <taxon>Tortricoidea</taxon>
        <taxon>Tortricidae</taxon>
        <taxon>Tortricinae</taxon>
        <taxon>Choristoneura</taxon>
    </lineage>
</organism>
<evidence type="ECO:0000313" key="1">
    <source>
        <dbReference type="EMBL" id="KAI8439290.1"/>
    </source>
</evidence>
<proteinExistence type="predicted"/>